<sequence>MTGQGEPHLPRLFEPGVAVLLGFVVVVGNPWLDLQVALADSGSALRVVSVLFSYPSWHVDLDSAGPFFFWFANLRTVLFVALAVMGLSRVSRWVSEAAGGKGLFVTTVGLTTLSAVVSGMVASVAVTVLLDSRETGPYLLDGQPEEFFLVQLSTSAAFGVLFGSVLGAVVALRRRTPASRERRVHAPKSLW</sequence>
<comment type="caution">
    <text evidence="2">The sequence shown here is derived from an EMBL/GenBank/DDBJ whole genome shotgun (WGS) entry which is preliminary data.</text>
</comment>
<gene>
    <name evidence="2" type="ORF">GCM10017774_01320</name>
</gene>
<name>A0ABQ3LZU5_9PSEU</name>
<feature type="transmembrane region" description="Helical" evidence="1">
    <location>
        <begin position="67"/>
        <end position="90"/>
    </location>
</feature>
<feature type="transmembrane region" description="Helical" evidence="1">
    <location>
        <begin position="12"/>
        <end position="32"/>
    </location>
</feature>
<feature type="transmembrane region" description="Helical" evidence="1">
    <location>
        <begin position="148"/>
        <end position="172"/>
    </location>
</feature>
<evidence type="ECO:0000313" key="2">
    <source>
        <dbReference type="EMBL" id="GHH27943.1"/>
    </source>
</evidence>
<evidence type="ECO:0000256" key="1">
    <source>
        <dbReference type="SAM" id="Phobius"/>
    </source>
</evidence>
<reference evidence="3" key="1">
    <citation type="journal article" date="2019" name="Int. J. Syst. Evol. Microbiol.">
        <title>The Global Catalogue of Microorganisms (GCM) 10K type strain sequencing project: providing services to taxonomists for standard genome sequencing and annotation.</title>
        <authorList>
            <consortium name="The Broad Institute Genomics Platform"/>
            <consortium name="The Broad Institute Genome Sequencing Center for Infectious Disease"/>
            <person name="Wu L."/>
            <person name="Ma J."/>
        </authorList>
    </citation>
    <scope>NUCLEOTIDE SEQUENCE [LARGE SCALE GENOMIC DNA]</scope>
    <source>
        <strain evidence="3">CGMCC 4.7367</strain>
    </source>
</reference>
<keyword evidence="3" id="KW-1185">Reference proteome</keyword>
<dbReference type="EMBL" id="BNAR01000001">
    <property type="protein sequence ID" value="GHH27943.1"/>
    <property type="molecule type" value="Genomic_DNA"/>
</dbReference>
<evidence type="ECO:0008006" key="4">
    <source>
        <dbReference type="Google" id="ProtNLM"/>
    </source>
</evidence>
<accession>A0ABQ3LZU5</accession>
<evidence type="ECO:0000313" key="3">
    <source>
        <dbReference type="Proteomes" id="UP000605568"/>
    </source>
</evidence>
<keyword evidence="1" id="KW-1133">Transmembrane helix</keyword>
<proteinExistence type="predicted"/>
<protein>
    <recommendedName>
        <fullName evidence="4">Integral membrane protein</fullName>
    </recommendedName>
</protein>
<keyword evidence="1" id="KW-0472">Membrane</keyword>
<keyword evidence="1" id="KW-0812">Transmembrane</keyword>
<dbReference type="Proteomes" id="UP000605568">
    <property type="component" value="Unassembled WGS sequence"/>
</dbReference>
<organism evidence="2 3">
    <name type="scientific">Lentzea cavernae</name>
    <dbReference type="NCBI Taxonomy" id="2020703"/>
    <lineage>
        <taxon>Bacteria</taxon>
        <taxon>Bacillati</taxon>
        <taxon>Actinomycetota</taxon>
        <taxon>Actinomycetes</taxon>
        <taxon>Pseudonocardiales</taxon>
        <taxon>Pseudonocardiaceae</taxon>
        <taxon>Lentzea</taxon>
    </lineage>
</organism>
<dbReference type="RefSeq" id="WP_191295465.1">
    <property type="nucleotide sequence ID" value="NZ_BNAR01000001.1"/>
</dbReference>
<feature type="transmembrane region" description="Helical" evidence="1">
    <location>
        <begin position="102"/>
        <end position="128"/>
    </location>
</feature>